<dbReference type="Proteomes" id="UP000260828">
    <property type="component" value="Unassembled WGS sequence"/>
</dbReference>
<gene>
    <name evidence="1" type="ORF">B5F11_03030</name>
    <name evidence="2" type="ORF">DXC40_02240</name>
</gene>
<protein>
    <submittedName>
        <fullName evidence="2">DUF4364 family protein</fullName>
    </submittedName>
</protein>
<accession>A0A1Y4EGG9</accession>
<dbReference type="InterPro" id="IPR025374">
    <property type="entry name" value="DUF4364"/>
</dbReference>
<evidence type="ECO:0000313" key="3">
    <source>
        <dbReference type="Proteomes" id="UP000196386"/>
    </source>
</evidence>
<dbReference type="AlphaFoldDB" id="A0A1Y4EGG9"/>
<evidence type="ECO:0000313" key="1">
    <source>
        <dbReference type="EMBL" id="OUP71054.1"/>
    </source>
</evidence>
<evidence type="ECO:0000313" key="4">
    <source>
        <dbReference type="Proteomes" id="UP000260828"/>
    </source>
</evidence>
<sequence>MEVTRLYEGFRAGVEPGGLTTDYEIKMLICYVLSELGRPMPISAMIETFVGEGLANYFETASAASGLVKSGHIAIETSEDNERCYHVTELGIGTAHTFEKNIPASVRDKAVSAARHYFVMKRRRAQNTVTVKRVQDGYLMTLTIADVGSDLLSMTILLPDEQSCDLVKRRFLNDPVVIYKGVVALLTGSYENVGALLEPAEDLPRG</sequence>
<evidence type="ECO:0000313" key="2">
    <source>
        <dbReference type="EMBL" id="RGE69901.1"/>
    </source>
</evidence>
<proteinExistence type="predicted"/>
<organism evidence="1 3">
    <name type="scientific">Anaerotruncus colihominis</name>
    <dbReference type="NCBI Taxonomy" id="169435"/>
    <lineage>
        <taxon>Bacteria</taxon>
        <taxon>Bacillati</taxon>
        <taxon>Bacillota</taxon>
        <taxon>Clostridia</taxon>
        <taxon>Eubacteriales</taxon>
        <taxon>Oscillospiraceae</taxon>
        <taxon>Anaerotruncus</taxon>
    </lineage>
</organism>
<dbReference type="EMBL" id="NFKP01000002">
    <property type="protein sequence ID" value="OUP71054.1"/>
    <property type="molecule type" value="Genomic_DNA"/>
</dbReference>
<reference evidence="2 4" key="3">
    <citation type="submission" date="2018-08" db="EMBL/GenBank/DDBJ databases">
        <title>A genome reference for cultivated species of the human gut microbiota.</title>
        <authorList>
            <person name="Zou Y."/>
            <person name="Xue W."/>
            <person name="Luo G."/>
        </authorList>
    </citation>
    <scope>NUCLEOTIDE SEQUENCE [LARGE SCALE GENOMIC DNA]</scope>
    <source>
        <strain evidence="2 4">TF05-12AC</strain>
    </source>
</reference>
<dbReference type="OrthoDB" id="1863347at2"/>
<reference evidence="1" key="2">
    <citation type="journal article" date="2018" name="BMC Genomics">
        <title>Whole genome sequencing and function prediction of 133 gut anaerobes isolated from chicken caecum in pure cultures.</title>
        <authorList>
            <person name="Medvecky M."/>
            <person name="Cejkova D."/>
            <person name="Polansky O."/>
            <person name="Karasova D."/>
            <person name="Kubasova T."/>
            <person name="Cizek A."/>
            <person name="Rychlik I."/>
        </authorList>
    </citation>
    <scope>NUCLEOTIDE SEQUENCE</scope>
    <source>
        <strain evidence="1">An175</strain>
    </source>
</reference>
<dbReference type="Proteomes" id="UP000196386">
    <property type="component" value="Unassembled WGS sequence"/>
</dbReference>
<dbReference type="Pfam" id="PF14277">
    <property type="entry name" value="DUF4364"/>
    <property type="match status" value="1"/>
</dbReference>
<name>A0A1Y4EGG9_9FIRM</name>
<comment type="caution">
    <text evidence="1">The sequence shown here is derived from an EMBL/GenBank/DDBJ whole genome shotgun (WGS) entry which is preliminary data.</text>
</comment>
<reference evidence="3" key="1">
    <citation type="submission" date="2017-04" db="EMBL/GenBank/DDBJ databases">
        <title>Function of individual gut microbiota members based on whole genome sequencing of pure cultures obtained from chicken caecum.</title>
        <authorList>
            <person name="Medvecky M."/>
            <person name="Cejkova D."/>
            <person name="Polansky O."/>
            <person name="Karasova D."/>
            <person name="Kubasova T."/>
            <person name="Cizek A."/>
            <person name="Rychlik I."/>
        </authorList>
    </citation>
    <scope>NUCLEOTIDE SEQUENCE [LARGE SCALE GENOMIC DNA]</scope>
    <source>
        <strain evidence="3">An175</strain>
    </source>
</reference>
<dbReference type="EMBL" id="QVME01000001">
    <property type="protein sequence ID" value="RGE69901.1"/>
    <property type="molecule type" value="Genomic_DNA"/>
</dbReference>